<dbReference type="PATRIC" id="fig|476652.3.peg.1015"/>
<dbReference type="InterPro" id="IPR014794">
    <property type="entry name" value="DUF1779"/>
</dbReference>
<dbReference type="Gene3D" id="3.30.360.40">
    <property type="entry name" value="YwmB-like"/>
    <property type="match status" value="1"/>
</dbReference>
<dbReference type="SUPFAM" id="SSF143842">
    <property type="entry name" value="YwmB-like"/>
    <property type="match status" value="1"/>
</dbReference>
<dbReference type="EMBL" id="LDZY01000003">
    <property type="protein sequence ID" value="KLU67051.1"/>
    <property type="molecule type" value="Genomic_DNA"/>
</dbReference>
<organism evidence="2 3">
    <name type="scientific">Desulfosporosinus acididurans</name>
    <dbReference type="NCBI Taxonomy" id="476652"/>
    <lineage>
        <taxon>Bacteria</taxon>
        <taxon>Bacillati</taxon>
        <taxon>Bacillota</taxon>
        <taxon>Clostridia</taxon>
        <taxon>Eubacteriales</taxon>
        <taxon>Desulfitobacteriaceae</taxon>
        <taxon>Desulfosporosinus</taxon>
    </lineage>
</organism>
<accession>A0A0J1IQU5</accession>
<evidence type="ECO:0000313" key="2">
    <source>
        <dbReference type="EMBL" id="KLU67051.1"/>
    </source>
</evidence>
<keyword evidence="1" id="KW-1133">Transmembrane helix</keyword>
<proteinExistence type="predicted"/>
<dbReference type="RefSeq" id="WP_047808897.1">
    <property type="nucleotide sequence ID" value="NZ_LDZY01000003.1"/>
</dbReference>
<evidence type="ECO:0000313" key="3">
    <source>
        <dbReference type="Proteomes" id="UP000036356"/>
    </source>
</evidence>
<keyword evidence="1" id="KW-0812">Transmembrane</keyword>
<feature type="transmembrane region" description="Helical" evidence="1">
    <location>
        <begin position="15"/>
        <end position="34"/>
    </location>
</feature>
<comment type="caution">
    <text evidence="2">The sequence shown here is derived from an EMBL/GenBank/DDBJ whole genome shotgun (WGS) entry which is preliminary data.</text>
</comment>
<keyword evidence="3" id="KW-1185">Reference proteome</keyword>
<sequence>MKDKVLNQFENQSRFIGIIMICLLLITMEANTLMANSQRTTKYSPNKTVPLLLNSKLADSTLATIKVIIWFDNSNLRIDHLSKPPLKNWTWSSKYSQAGNGSRALTISGEGIVNKIQELQVYTWYTIMVPQIAKEGGRIYFDERIPEGLDISAYLNYIQAQPVQWTLSNNLISIAAYEQHLNPSVKVGKDSLNLQVLSRGTARKGETVLAIPVLLEEF</sequence>
<name>A0A0J1IQU5_9FIRM</name>
<gene>
    <name evidence="2" type="ORF">DEAC_c09850</name>
</gene>
<protein>
    <submittedName>
        <fullName evidence="2">Uncharacterized protein</fullName>
    </submittedName>
</protein>
<keyword evidence="1" id="KW-0472">Membrane</keyword>
<dbReference type="AlphaFoldDB" id="A0A0J1IQU5"/>
<evidence type="ECO:0000256" key="1">
    <source>
        <dbReference type="SAM" id="Phobius"/>
    </source>
</evidence>
<dbReference type="Pfam" id="PF08680">
    <property type="entry name" value="DUF1779"/>
    <property type="match status" value="1"/>
</dbReference>
<dbReference type="InterPro" id="IPR036209">
    <property type="entry name" value="YwmB-like_sf"/>
</dbReference>
<reference evidence="2 3" key="1">
    <citation type="submission" date="2015-06" db="EMBL/GenBank/DDBJ databases">
        <title>Draft genome of the moderately acidophilic sulfate reducer Candidatus Desulfosporosinus acididurans strain M1.</title>
        <authorList>
            <person name="Poehlein A."/>
            <person name="Petzsch P."/>
            <person name="Johnson B.D."/>
            <person name="Schloemann M."/>
            <person name="Daniel R."/>
            <person name="Muehling M."/>
        </authorList>
    </citation>
    <scope>NUCLEOTIDE SEQUENCE [LARGE SCALE GENOMIC DNA]</scope>
    <source>
        <strain evidence="2 3">M1</strain>
    </source>
</reference>
<dbReference type="Proteomes" id="UP000036356">
    <property type="component" value="Unassembled WGS sequence"/>
</dbReference>